<dbReference type="EMBL" id="LAZR01000642">
    <property type="protein sequence ID" value="KKN61883.1"/>
    <property type="molecule type" value="Genomic_DNA"/>
</dbReference>
<dbReference type="NCBIfam" id="TIGR00447">
    <property type="entry name" value="pth"/>
    <property type="match status" value="1"/>
</dbReference>
<comment type="caution">
    <text evidence="4">The sequence shown here is derived from an EMBL/GenBank/DDBJ whole genome shotgun (WGS) entry which is preliminary data.</text>
</comment>
<dbReference type="FunFam" id="3.40.50.1470:FF:000001">
    <property type="entry name" value="Peptidyl-tRNA hydrolase"/>
    <property type="match status" value="1"/>
</dbReference>
<evidence type="ECO:0000313" key="4">
    <source>
        <dbReference type="EMBL" id="KKN61883.1"/>
    </source>
</evidence>
<evidence type="ECO:0000256" key="1">
    <source>
        <dbReference type="ARBA" id="ARBA00022555"/>
    </source>
</evidence>
<dbReference type="PANTHER" id="PTHR17224">
    <property type="entry name" value="PEPTIDYL-TRNA HYDROLASE"/>
    <property type="match status" value="1"/>
</dbReference>
<accession>A0A0F9V7Q5</accession>
<proteinExistence type="inferred from homology"/>
<evidence type="ECO:0008006" key="5">
    <source>
        <dbReference type="Google" id="ProtNLM"/>
    </source>
</evidence>
<dbReference type="GO" id="GO:0004045">
    <property type="term" value="F:peptidyl-tRNA hydrolase activity"/>
    <property type="evidence" value="ECO:0007669"/>
    <property type="project" value="InterPro"/>
</dbReference>
<organism evidence="4">
    <name type="scientific">marine sediment metagenome</name>
    <dbReference type="NCBI Taxonomy" id="412755"/>
    <lineage>
        <taxon>unclassified sequences</taxon>
        <taxon>metagenomes</taxon>
        <taxon>ecological metagenomes</taxon>
    </lineage>
</organism>
<dbReference type="AlphaFoldDB" id="A0A0F9V7Q5"/>
<dbReference type="InterPro" id="IPR001328">
    <property type="entry name" value="Pept_tRNA_hydro"/>
</dbReference>
<dbReference type="Pfam" id="PF01195">
    <property type="entry name" value="Pept_tRNA_hydro"/>
    <property type="match status" value="1"/>
</dbReference>
<gene>
    <name evidence="4" type="ORF">LCGC14_0517700</name>
</gene>
<name>A0A0F9V7Q5_9ZZZZ</name>
<dbReference type="SUPFAM" id="SSF53178">
    <property type="entry name" value="Peptidyl-tRNA hydrolase-like"/>
    <property type="match status" value="1"/>
</dbReference>
<sequence>MWAVVGLGNPGKRYSGTRHNVGFTFIKKTAKEWKVKLRKKIFFSKAGEVKRKEEKILLALPQTYMNKSGLTVKKIMEGRDIKPEHLVVVYDDLDIPLGEIRIRKRGGPGTHKGMSSIVEEIRTEEFPRIRVGLGPLPGGENAVNYVLSSFDKAEESRLKEGLRKAREALEMILSGEVERAMNTYNHRGQTLSD</sequence>
<evidence type="ECO:0000256" key="2">
    <source>
        <dbReference type="ARBA" id="ARBA00022801"/>
    </source>
</evidence>
<dbReference type="CDD" id="cd00462">
    <property type="entry name" value="PTH"/>
    <property type="match status" value="1"/>
</dbReference>
<dbReference type="Gene3D" id="3.40.50.1470">
    <property type="entry name" value="Peptidyl-tRNA hydrolase"/>
    <property type="match status" value="1"/>
</dbReference>
<keyword evidence="3" id="KW-0694">RNA-binding</keyword>
<dbReference type="InterPro" id="IPR036416">
    <property type="entry name" value="Pept_tRNA_hydro_sf"/>
</dbReference>
<keyword evidence="1" id="KW-0820">tRNA-binding</keyword>
<evidence type="ECO:0000256" key="3">
    <source>
        <dbReference type="ARBA" id="ARBA00022884"/>
    </source>
</evidence>
<dbReference type="GO" id="GO:0000049">
    <property type="term" value="F:tRNA binding"/>
    <property type="evidence" value="ECO:0007669"/>
    <property type="project" value="UniProtKB-KW"/>
</dbReference>
<dbReference type="HAMAP" id="MF_00083">
    <property type="entry name" value="Pept_tRNA_hydro_bact"/>
    <property type="match status" value="1"/>
</dbReference>
<keyword evidence="2" id="KW-0378">Hydrolase</keyword>
<dbReference type="PANTHER" id="PTHR17224:SF1">
    <property type="entry name" value="PEPTIDYL-TRNA HYDROLASE"/>
    <property type="match status" value="1"/>
</dbReference>
<protein>
    <recommendedName>
        <fullName evidence="5">Peptidyl-tRNA hydrolase</fullName>
    </recommendedName>
</protein>
<reference evidence="4" key="1">
    <citation type="journal article" date="2015" name="Nature">
        <title>Complex archaea that bridge the gap between prokaryotes and eukaryotes.</title>
        <authorList>
            <person name="Spang A."/>
            <person name="Saw J.H."/>
            <person name="Jorgensen S.L."/>
            <person name="Zaremba-Niedzwiedzka K."/>
            <person name="Martijn J."/>
            <person name="Lind A.E."/>
            <person name="van Eijk R."/>
            <person name="Schleper C."/>
            <person name="Guy L."/>
            <person name="Ettema T.J."/>
        </authorList>
    </citation>
    <scope>NUCLEOTIDE SEQUENCE</scope>
</reference>